<dbReference type="AlphaFoldDB" id="A0A149UR23"/>
<keyword evidence="1" id="KW-1133">Transmembrane helix</keyword>
<dbReference type="EMBL" id="LHZY01000076">
    <property type="protein sequence ID" value="KXV70345.1"/>
    <property type="molecule type" value="Genomic_DNA"/>
</dbReference>
<feature type="transmembrane region" description="Helical" evidence="1">
    <location>
        <begin position="6"/>
        <end position="26"/>
    </location>
</feature>
<organism evidence="2 3">
    <name type="scientific">Acetobacter cerevisiae</name>
    <dbReference type="NCBI Taxonomy" id="178900"/>
    <lineage>
        <taxon>Bacteria</taxon>
        <taxon>Pseudomonadati</taxon>
        <taxon>Pseudomonadota</taxon>
        <taxon>Alphaproteobacteria</taxon>
        <taxon>Acetobacterales</taxon>
        <taxon>Acetobacteraceae</taxon>
        <taxon>Acetobacter</taxon>
    </lineage>
</organism>
<proteinExistence type="predicted"/>
<keyword evidence="1" id="KW-0812">Transmembrane</keyword>
<comment type="caution">
    <text evidence="2">The sequence shown here is derived from an EMBL/GenBank/DDBJ whole genome shotgun (WGS) entry which is preliminary data.</text>
</comment>
<reference evidence="2 3" key="1">
    <citation type="submission" date="2015-06" db="EMBL/GenBank/DDBJ databases">
        <title>Improved classification and identification of acetic acid bacteria using matrix-assisted laser desorption/ionization time-of-flight mass spectrometry; Gluconobacter nephelii and Gluconobacter uchimurae are later heterotypic synonyms of Gluconobacter japonicus and Gluconobacter oxydans, respectively.</title>
        <authorList>
            <person name="Li L."/>
            <person name="Cleenwerck I."/>
            <person name="De Vuyst L."/>
            <person name="Vandamme P."/>
        </authorList>
    </citation>
    <scope>NUCLEOTIDE SEQUENCE [LARGE SCALE GENOMIC DNA]</scope>
    <source>
        <strain evidence="2 3">LMG 1608</strain>
    </source>
</reference>
<evidence type="ECO:0000313" key="2">
    <source>
        <dbReference type="EMBL" id="KXV70345.1"/>
    </source>
</evidence>
<protein>
    <submittedName>
        <fullName evidence="2">Uncharacterized protein</fullName>
    </submittedName>
</protein>
<evidence type="ECO:0000313" key="3">
    <source>
        <dbReference type="Proteomes" id="UP000075312"/>
    </source>
</evidence>
<sequence>MEKDSDVFALYLRYICFLIVAGEFWVKDYFHRKIIFLYGKFSIAINKIISLCGSFRYFCTAIDNFIIPVKIVYIFFLVSYKIKAFKITSIDAIYC</sequence>
<evidence type="ECO:0000256" key="1">
    <source>
        <dbReference type="SAM" id="Phobius"/>
    </source>
</evidence>
<dbReference type="Proteomes" id="UP000075312">
    <property type="component" value="Unassembled WGS sequence"/>
</dbReference>
<feature type="transmembrane region" description="Helical" evidence="1">
    <location>
        <begin position="64"/>
        <end position="80"/>
    </location>
</feature>
<gene>
    <name evidence="2" type="ORF">AD952_13175</name>
</gene>
<name>A0A149UR23_9PROT</name>
<accession>A0A149UR23</accession>
<keyword evidence="1" id="KW-0472">Membrane</keyword>